<evidence type="ECO:0000256" key="4">
    <source>
        <dbReference type="SAM" id="MobiDB-lite"/>
    </source>
</evidence>
<dbReference type="Gene3D" id="2.10.90.10">
    <property type="entry name" value="Cystine-knot cytokines"/>
    <property type="match status" value="1"/>
</dbReference>
<evidence type="ECO:0000256" key="2">
    <source>
        <dbReference type="ARBA" id="ARBA00023157"/>
    </source>
</evidence>
<feature type="region of interest" description="Disordered" evidence="4">
    <location>
        <begin position="103"/>
        <end position="134"/>
    </location>
</feature>
<organism evidence="6 7">
    <name type="scientific">Tigriopus californicus</name>
    <name type="common">Marine copepod</name>
    <dbReference type="NCBI Taxonomy" id="6832"/>
    <lineage>
        <taxon>Eukaryota</taxon>
        <taxon>Metazoa</taxon>
        <taxon>Ecdysozoa</taxon>
        <taxon>Arthropoda</taxon>
        <taxon>Crustacea</taxon>
        <taxon>Multicrustacea</taxon>
        <taxon>Hexanauplia</taxon>
        <taxon>Copepoda</taxon>
        <taxon>Harpacticoida</taxon>
        <taxon>Harpacticidae</taxon>
        <taxon>Tigriopus</taxon>
    </lineage>
</organism>
<accession>A0A553NUA7</accession>
<sequence length="330" mass="37345">MTYNGCQRERLLRPTVKMGSFPGYLRLVTSTPVQVGRAAVNKKLVLSKKIVAKEIIFNNRNKEFVAVWLAKANVKPYVKVTVFVVPLATMVLAATPGPYHAHPTPYTPHHPGPVYPKHHQAPPHHPAPHAPQGYCDPKAPPKCAHHSDLPFCLEDPEYPEYEIANKISQDPIFEKKYSDVPDQSADDLVEHISEYQEDAFNYAYYTGASKGHSPFDLSHWAGPEGYLCPSQVDYAKIKRAVNVEGYWRIILQHAPKEYGYASYNYTQTTRLETCLTPDSACRLIAPCYNSKCTQKYVYHRMVSVDPCDLYRGFFIDTYKLPSACSCHVPH</sequence>
<dbReference type="InterPro" id="IPR052444">
    <property type="entry name" value="Spz/Toll_ligand-like"/>
</dbReference>
<dbReference type="Proteomes" id="UP000318571">
    <property type="component" value="Chromosome 1"/>
</dbReference>
<dbReference type="FunFam" id="2.10.90.10:FF:000035">
    <property type="entry name" value="Spz1"/>
    <property type="match status" value="1"/>
</dbReference>
<protein>
    <recommendedName>
        <fullName evidence="5">Spaetzle domain-containing protein</fullName>
    </recommendedName>
</protein>
<dbReference type="SUPFAM" id="SSF57501">
    <property type="entry name" value="Cystine-knot cytokines"/>
    <property type="match status" value="1"/>
</dbReference>
<feature type="domain" description="Spaetzle" evidence="5">
    <location>
        <begin position="226"/>
        <end position="328"/>
    </location>
</feature>
<name>A0A553NUA7_TIGCA</name>
<evidence type="ECO:0000259" key="5">
    <source>
        <dbReference type="Pfam" id="PF16077"/>
    </source>
</evidence>
<keyword evidence="3" id="KW-0325">Glycoprotein</keyword>
<keyword evidence="7" id="KW-1185">Reference proteome</keyword>
<evidence type="ECO:0000256" key="3">
    <source>
        <dbReference type="ARBA" id="ARBA00023180"/>
    </source>
</evidence>
<dbReference type="Pfam" id="PF16077">
    <property type="entry name" value="Spaetzle"/>
    <property type="match status" value="1"/>
</dbReference>
<proteinExistence type="predicted"/>
<dbReference type="GO" id="GO:0045087">
    <property type="term" value="P:innate immune response"/>
    <property type="evidence" value="ECO:0007669"/>
    <property type="project" value="TreeGrafter"/>
</dbReference>
<keyword evidence="2" id="KW-1015">Disulfide bond</keyword>
<dbReference type="PANTHER" id="PTHR23199">
    <property type="entry name" value="NEUROTROPHIN 1-RELATED"/>
    <property type="match status" value="1"/>
</dbReference>
<dbReference type="InterPro" id="IPR032104">
    <property type="entry name" value="Spaetzle"/>
</dbReference>
<evidence type="ECO:0000313" key="6">
    <source>
        <dbReference type="EMBL" id="TRY68993.1"/>
    </source>
</evidence>
<reference evidence="6 7" key="1">
    <citation type="journal article" date="2018" name="Nat. Ecol. Evol.">
        <title>Genomic signatures of mitonuclear coevolution across populations of Tigriopus californicus.</title>
        <authorList>
            <person name="Barreto F.S."/>
            <person name="Watson E.T."/>
            <person name="Lima T.G."/>
            <person name="Willett C.S."/>
            <person name="Edmands S."/>
            <person name="Li W."/>
            <person name="Burton R.S."/>
        </authorList>
    </citation>
    <scope>NUCLEOTIDE SEQUENCE [LARGE SCALE GENOMIC DNA]</scope>
    <source>
        <strain evidence="6 7">San Diego</strain>
    </source>
</reference>
<evidence type="ECO:0000313" key="7">
    <source>
        <dbReference type="Proteomes" id="UP000318571"/>
    </source>
</evidence>
<dbReference type="GO" id="GO:0005615">
    <property type="term" value="C:extracellular space"/>
    <property type="evidence" value="ECO:0007669"/>
    <property type="project" value="UniProtKB-ARBA"/>
</dbReference>
<dbReference type="GO" id="GO:0005121">
    <property type="term" value="F:Toll binding"/>
    <property type="evidence" value="ECO:0007669"/>
    <property type="project" value="TreeGrafter"/>
</dbReference>
<keyword evidence="1" id="KW-0732">Signal</keyword>
<feature type="compositionally biased region" description="Pro residues" evidence="4">
    <location>
        <begin position="105"/>
        <end position="114"/>
    </location>
</feature>
<gene>
    <name evidence="6" type="ORF">TCAL_17412</name>
</gene>
<dbReference type="GO" id="GO:0021556">
    <property type="term" value="P:central nervous system formation"/>
    <property type="evidence" value="ECO:0007669"/>
    <property type="project" value="TreeGrafter"/>
</dbReference>
<dbReference type="AlphaFoldDB" id="A0A553NUA7"/>
<dbReference type="EMBL" id="VCGU01000010">
    <property type="protein sequence ID" value="TRY68993.1"/>
    <property type="molecule type" value="Genomic_DNA"/>
</dbReference>
<dbReference type="GO" id="GO:0008083">
    <property type="term" value="F:growth factor activity"/>
    <property type="evidence" value="ECO:0007669"/>
    <property type="project" value="TreeGrafter"/>
</dbReference>
<evidence type="ECO:0000256" key="1">
    <source>
        <dbReference type="ARBA" id="ARBA00022729"/>
    </source>
</evidence>
<dbReference type="PANTHER" id="PTHR23199:SF12">
    <property type="entry name" value="NEUROTROPHIN 1-RELATED"/>
    <property type="match status" value="1"/>
</dbReference>
<dbReference type="InterPro" id="IPR029034">
    <property type="entry name" value="Cystine-knot_cytokine"/>
</dbReference>
<comment type="caution">
    <text evidence="6">The sequence shown here is derived from an EMBL/GenBank/DDBJ whole genome shotgun (WGS) entry which is preliminary data.</text>
</comment>